<evidence type="ECO:0008006" key="5">
    <source>
        <dbReference type="Google" id="ProtNLM"/>
    </source>
</evidence>
<dbReference type="InterPro" id="IPR014710">
    <property type="entry name" value="RmlC-like_jellyroll"/>
</dbReference>
<organism evidence="1 3">
    <name type="scientific">Bacteroides thetaiotaomicron</name>
    <dbReference type="NCBI Taxonomy" id="818"/>
    <lineage>
        <taxon>Bacteria</taxon>
        <taxon>Pseudomonadati</taxon>
        <taxon>Bacteroidota</taxon>
        <taxon>Bacteroidia</taxon>
        <taxon>Bacteroidales</taxon>
        <taxon>Bacteroidaceae</taxon>
        <taxon>Bacteroides</taxon>
    </lineage>
</organism>
<proteinExistence type="predicted"/>
<name>A0A174KNY2_BACT4</name>
<dbReference type="Proteomes" id="UP000095576">
    <property type="component" value="Unassembled WGS sequence"/>
</dbReference>
<gene>
    <name evidence="1" type="ORF">ERS852511_01221</name>
    <name evidence="2" type="ORF">KQP68_16475</name>
</gene>
<evidence type="ECO:0000313" key="3">
    <source>
        <dbReference type="Proteomes" id="UP000095576"/>
    </source>
</evidence>
<evidence type="ECO:0000313" key="2">
    <source>
        <dbReference type="EMBL" id="UYU65166.1"/>
    </source>
</evidence>
<reference evidence="1 3" key="1">
    <citation type="submission" date="2015-09" db="EMBL/GenBank/DDBJ databases">
        <authorList>
            <consortium name="Pathogen Informatics"/>
        </authorList>
    </citation>
    <scope>NUCLEOTIDE SEQUENCE [LARGE SCALE GENOMIC DNA]</scope>
    <source>
        <strain evidence="1 3">2789STDY5834899</strain>
    </source>
</reference>
<dbReference type="Proteomes" id="UP001156218">
    <property type="component" value="Chromosome"/>
</dbReference>
<protein>
    <recommendedName>
        <fullName evidence="5">Cupin domain-containing protein</fullName>
    </recommendedName>
</protein>
<accession>A0A174KNY2</accession>
<reference evidence="2 4" key="2">
    <citation type="submission" date="2021-06" db="EMBL/GenBank/DDBJ databases">
        <title>Interrogation of the integrated mobile genetic elements in gut-associated Bacteroides with a consensus prediction approach.</title>
        <authorList>
            <person name="Campbell D.E."/>
            <person name="Leigh J.R."/>
            <person name="Kim T."/>
            <person name="England W."/>
            <person name="Whitaker R.J."/>
            <person name="Degnan P.H."/>
        </authorList>
    </citation>
    <scope>NUCLEOTIDE SEQUENCE [LARGE SCALE GENOMIC DNA]</scope>
    <source>
        <strain evidence="2 4">WAL8669</strain>
    </source>
</reference>
<evidence type="ECO:0000313" key="1">
    <source>
        <dbReference type="EMBL" id="CUP13703.1"/>
    </source>
</evidence>
<evidence type="ECO:0000313" key="4">
    <source>
        <dbReference type="Proteomes" id="UP001156218"/>
    </source>
</evidence>
<sequence>MKIIDEHTFEGKGYHPFLITDRWQVAYLNYAEAESLEQIEKLDIHHQTDEVFVLLQGKAALIGASVTDQNITYDVVNMQPGIVYNIRREVWHKIAMQPGSQVLIIENNDTHLNDFEFFELTESQKSQLRECVTKIVSLTEN</sequence>
<dbReference type="EMBL" id="CP083680">
    <property type="protein sequence ID" value="UYU65166.1"/>
    <property type="molecule type" value="Genomic_DNA"/>
</dbReference>
<dbReference type="AlphaFoldDB" id="A0A174KNY2"/>
<dbReference type="RefSeq" id="WP_048699181.1">
    <property type="nucleotide sequence ID" value="NZ_CAXTJI010000002.1"/>
</dbReference>
<dbReference type="Gene3D" id="2.60.120.10">
    <property type="entry name" value="Jelly Rolls"/>
    <property type="match status" value="1"/>
</dbReference>
<dbReference type="EMBL" id="CZAP01000003">
    <property type="protein sequence ID" value="CUP13703.1"/>
    <property type="molecule type" value="Genomic_DNA"/>
</dbReference>